<accession>A0A2M8KDY3</accession>
<evidence type="ECO:0000256" key="1">
    <source>
        <dbReference type="SAM" id="SignalP"/>
    </source>
</evidence>
<dbReference type="EMBL" id="PFDW01000051">
    <property type="protein sequence ID" value="PJE58126.1"/>
    <property type="molecule type" value="Genomic_DNA"/>
</dbReference>
<feature type="chain" id="PRO_5014993271" description="DUF5667 domain-containing protein" evidence="1">
    <location>
        <begin position="22"/>
        <end position="245"/>
    </location>
</feature>
<dbReference type="AlphaFoldDB" id="A0A2M8KDY3"/>
<name>A0A2M8KDY3_9BACT</name>
<evidence type="ECO:0008006" key="4">
    <source>
        <dbReference type="Google" id="ProtNLM"/>
    </source>
</evidence>
<gene>
    <name evidence="2" type="ORF">COU81_02380</name>
</gene>
<keyword evidence="1" id="KW-0732">Signal</keyword>
<feature type="signal peptide" evidence="1">
    <location>
        <begin position="1"/>
        <end position="21"/>
    </location>
</feature>
<reference evidence="3" key="1">
    <citation type="submission" date="2017-09" db="EMBL/GenBank/DDBJ databases">
        <title>Depth-based differentiation of microbial function through sediment-hosted aquifers and enrichment of novel symbionts in the deep terrestrial subsurface.</title>
        <authorList>
            <person name="Probst A.J."/>
            <person name="Ladd B."/>
            <person name="Jarett J.K."/>
            <person name="Geller-Mcgrath D.E."/>
            <person name="Sieber C.M.K."/>
            <person name="Emerson J.B."/>
            <person name="Anantharaman K."/>
            <person name="Thomas B.C."/>
            <person name="Malmstrom R."/>
            <person name="Stieglmeier M."/>
            <person name="Klingl A."/>
            <person name="Woyke T."/>
            <person name="Ryan C.M."/>
            <person name="Banfield J.F."/>
        </authorList>
    </citation>
    <scope>NUCLEOTIDE SEQUENCE [LARGE SCALE GENOMIC DNA]</scope>
</reference>
<dbReference type="Proteomes" id="UP000231450">
    <property type="component" value="Unassembled WGS sequence"/>
</dbReference>
<sequence length="245" mass="27809">MKKIFSVFAVLLIMVASFSIARAKSTEEAEKAYAKHAIKDLLEQDVGINEAIFAFDFKKAEELIQKAQNSADSYLGKESEQSQVIDDLAKYLSRVNKDYRMMTNIIGLAKINKAEKDSAIEKFKEEKLALPRETHTKHMVMEIMNTIETTSLLNNELIDLTRMTAESQDTIEFVTALYRLKTESVAPTVDLLLTSYYLIELNNSCDHLTAEIREKCVEELERIQGLSLEAKKNNLKAARDLASLF</sequence>
<comment type="caution">
    <text evidence="2">The sequence shown here is derived from an EMBL/GenBank/DDBJ whole genome shotgun (WGS) entry which is preliminary data.</text>
</comment>
<evidence type="ECO:0000313" key="2">
    <source>
        <dbReference type="EMBL" id="PJE58126.1"/>
    </source>
</evidence>
<proteinExistence type="predicted"/>
<protein>
    <recommendedName>
        <fullName evidence="4">DUF5667 domain-containing protein</fullName>
    </recommendedName>
</protein>
<evidence type="ECO:0000313" key="3">
    <source>
        <dbReference type="Proteomes" id="UP000231450"/>
    </source>
</evidence>
<organism evidence="2 3">
    <name type="scientific">Candidatus Portnoybacteria bacterium CG10_big_fil_rev_8_21_14_0_10_36_7</name>
    <dbReference type="NCBI Taxonomy" id="1974812"/>
    <lineage>
        <taxon>Bacteria</taxon>
        <taxon>Candidatus Portnoyibacteriota</taxon>
    </lineage>
</organism>